<dbReference type="GO" id="GO:0008412">
    <property type="term" value="F:4-hydroxybenzoate polyprenyltransferase activity"/>
    <property type="evidence" value="ECO:0007669"/>
    <property type="project" value="UniProtKB-EC"/>
</dbReference>
<evidence type="ECO:0000256" key="1">
    <source>
        <dbReference type="ARBA" id="ARBA00004141"/>
    </source>
</evidence>
<dbReference type="AlphaFoldDB" id="A0A840TL72"/>
<accession>A0A840TL72</accession>
<name>A0A840TL72_9BACT</name>
<evidence type="ECO:0000313" key="7">
    <source>
        <dbReference type="Proteomes" id="UP000557307"/>
    </source>
</evidence>
<keyword evidence="2 5" id="KW-0812">Transmembrane</keyword>
<reference evidence="6 7" key="1">
    <citation type="submission" date="2020-08" db="EMBL/GenBank/DDBJ databases">
        <title>Genomic Encyclopedia of Type Strains, Phase IV (KMG-IV): sequencing the most valuable type-strain genomes for metagenomic binning, comparative biology and taxonomic classification.</title>
        <authorList>
            <person name="Goeker M."/>
        </authorList>
    </citation>
    <scope>NUCLEOTIDE SEQUENCE [LARGE SCALE GENOMIC DNA]</scope>
    <source>
        <strain evidence="6 7">DSM 105074</strain>
    </source>
</reference>
<feature type="transmembrane region" description="Helical" evidence="5">
    <location>
        <begin position="33"/>
        <end position="55"/>
    </location>
</feature>
<keyword evidence="6" id="KW-0808">Transferase</keyword>
<keyword evidence="7" id="KW-1185">Reference proteome</keyword>
<proteinExistence type="predicted"/>
<feature type="transmembrane region" description="Helical" evidence="5">
    <location>
        <begin position="113"/>
        <end position="131"/>
    </location>
</feature>
<keyword evidence="3 5" id="KW-1133">Transmembrane helix</keyword>
<dbReference type="Pfam" id="PF01040">
    <property type="entry name" value="UbiA"/>
    <property type="match status" value="1"/>
</dbReference>
<feature type="transmembrane region" description="Helical" evidence="5">
    <location>
        <begin position="190"/>
        <end position="211"/>
    </location>
</feature>
<protein>
    <submittedName>
        <fullName evidence="6">4-hydroxybenzoate polyprenyltransferase</fullName>
        <ecNumber evidence="6">2.5.1.39</ecNumber>
    </submittedName>
</protein>
<dbReference type="EC" id="2.5.1.39" evidence="6"/>
<feature type="transmembrane region" description="Helical" evidence="5">
    <location>
        <begin position="137"/>
        <end position="159"/>
    </location>
</feature>
<comment type="subcellular location">
    <subcellularLocation>
        <location evidence="1">Membrane</location>
        <topology evidence="1">Multi-pass membrane protein</topology>
    </subcellularLocation>
</comment>
<evidence type="ECO:0000256" key="2">
    <source>
        <dbReference type="ARBA" id="ARBA00022692"/>
    </source>
</evidence>
<feature type="transmembrane region" description="Helical" evidence="5">
    <location>
        <begin position="164"/>
        <end position="184"/>
    </location>
</feature>
<feature type="transmembrane region" description="Helical" evidence="5">
    <location>
        <begin position="61"/>
        <end position="82"/>
    </location>
</feature>
<feature type="transmembrane region" description="Helical" evidence="5">
    <location>
        <begin position="299"/>
        <end position="318"/>
    </location>
</feature>
<dbReference type="InterPro" id="IPR000537">
    <property type="entry name" value="UbiA_prenyltransferase"/>
</dbReference>
<dbReference type="EMBL" id="JACHGF010000001">
    <property type="protein sequence ID" value="MBB5282312.1"/>
    <property type="molecule type" value="Genomic_DNA"/>
</dbReference>
<evidence type="ECO:0000256" key="5">
    <source>
        <dbReference type="SAM" id="Phobius"/>
    </source>
</evidence>
<feature type="transmembrane region" description="Helical" evidence="5">
    <location>
        <begin position="240"/>
        <end position="261"/>
    </location>
</feature>
<dbReference type="RefSeq" id="WP_184170213.1">
    <property type="nucleotide sequence ID" value="NZ_JACHGF010000001.1"/>
</dbReference>
<organism evidence="6 7">
    <name type="scientific">Rhabdobacter roseus</name>
    <dbReference type="NCBI Taxonomy" id="1655419"/>
    <lineage>
        <taxon>Bacteria</taxon>
        <taxon>Pseudomonadati</taxon>
        <taxon>Bacteroidota</taxon>
        <taxon>Cytophagia</taxon>
        <taxon>Cytophagales</taxon>
        <taxon>Cytophagaceae</taxon>
        <taxon>Rhabdobacter</taxon>
    </lineage>
</organism>
<dbReference type="Proteomes" id="UP000557307">
    <property type="component" value="Unassembled WGS sequence"/>
</dbReference>
<evidence type="ECO:0000256" key="4">
    <source>
        <dbReference type="ARBA" id="ARBA00023136"/>
    </source>
</evidence>
<dbReference type="GO" id="GO:0016020">
    <property type="term" value="C:membrane"/>
    <property type="evidence" value="ECO:0007669"/>
    <property type="project" value="UniProtKB-SubCell"/>
</dbReference>
<comment type="caution">
    <text evidence="6">The sequence shown here is derived from an EMBL/GenBank/DDBJ whole genome shotgun (WGS) entry which is preliminary data.</text>
</comment>
<evidence type="ECO:0000256" key="3">
    <source>
        <dbReference type="ARBA" id="ARBA00022989"/>
    </source>
</evidence>
<sequence length="324" mass="35965">MSRSAHLSNEFSRIEENQAPFLKRLYIYQKERFPLLGHGLLVLAFSFSAVSYSRICRGVEGFIDGTTFAVGAITTVSLFLLVRIADEFKDAADDARFRPELPVPRGLVSFRELGTLAVGAVVLQVALNALFFPKMLVLYLVVVTYLGLMTKEFFVAAWLKKHQFWYVTSHMFIIPLVDVYASGLDWYLEGAAAPVGLLFFFGVSYLNGIVLEIGRKIRAPEQEAEGVLTYTAMLGGRRAVVLWLGVLLLTLVMSILASYFAGYGKTGFVVLGVLFSLCSWPAVLFLQQRSPKRARLIEAASALWTIAMYLTLGGGPMLTKLLFD</sequence>
<evidence type="ECO:0000313" key="6">
    <source>
        <dbReference type="EMBL" id="MBB5282312.1"/>
    </source>
</evidence>
<keyword evidence="4 5" id="KW-0472">Membrane</keyword>
<feature type="transmembrane region" description="Helical" evidence="5">
    <location>
        <begin position="267"/>
        <end position="287"/>
    </location>
</feature>
<gene>
    <name evidence="6" type="ORF">HNQ92_000433</name>
</gene>